<name>A0A0P9JD16_9PSED</name>
<reference evidence="1 2" key="1">
    <citation type="submission" date="2015-09" db="EMBL/GenBank/DDBJ databases">
        <title>Genome announcement of multiple Pseudomonas syringae strains.</title>
        <authorList>
            <person name="Thakur S."/>
            <person name="Wang P.W."/>
            <person name="Gong Y."/>
            <person name="Weir B.S."/>
            <person name="Guttman D.S."/>
        </authorList>
    </citation>
    <scope>NUCLEOTIDE SEQUENCE [LARGE SCALE GENOMIC DNA]</scope>
    <source>
        <strain evidence="1 2">ICMP4303</strain>
    </source>
</reference>
<protein>
    <submittedName>
        <fullName evidence="1">Uncharacterized protein</fullName>
    </submittedName>
</protein>
<proteinExistence type="predicted"/>
<gene>
    <name evidence="1" type="ORF">ALO88_102877</name>
</gene>
<evidence type="ECO:0000313" key="2">
    <source>
        <dbReference type="Proteomes" id="UP000050425"/>
    </source>
</evidence>
<comment type="caution">
    <text evidence="1">The sequence shown here is derived from an EMBL/GenBank/DDBJ whole genome shotgun (WGS) entry which is preliminary data.</text>
</comment>
<accession>A0A0P9JD16</accession>
<dbReference type="AlphaFoldDB" id="A0A0P9JD16"/>
<organism evidence="1 2">
    <name type="scientific">Pseudomonas syringae pv. antirrhini</name>
    <dbReference type="NCBI Taxonomy" id="251702"/>
    <lineage>
        <taxon>Bacteria</taxon>
        <taxon>Pseudomonadati</taxon>
        <taxon>Pseudomonadota</taxon>
        <taxon>Gammaproteobacteria</taxon>
        <taxon>Pseudomonadales</taxon>
        <taxon>Pseudomonadaceae</taxon>
        <taxon>Pseudomonas</taxon>
    </lineage>
</organism>
<sequence length="146" mass="17297">MYPNHLHCRRRAQLGERFRRTDTYAHWNASAFVNGCPDATTERCEISRNPRKVCKRLIDAVHLRSWDHGLDDRHHALTHVAIYVEWKINQRSGETVELGKQDHALPSWPTDFDSMILGVKPFLILRTKPKRNRLPHFRKVRELNRL</sequence>
<dbReference type="Proteomes" id="UP000050425">
    <property type="component" value="Unassembled WGS sequence"/>
</dbReference>
<evidence type="ECO:0000313" key="1">
    <source>
        <dbReference type="EMBL" id="KPW44705.1"/>
    </source>
</evidence>
<dbReference type="EMBL" id="LJPT01000157">
    <property type="protein sequence ID" value="KPW44705.1"/>
    <property type="molecule type" value="Genomic_DNA"/>
</dbReference>